<feature type="domain" description="DUF7918" evidence="2">
    <location>
        <begin position="9"/>
        <end position="228"/>
    </location>
</feature>
<evidence type="ECO:0000259" key="2">
    <source>
        <dbReference type="Pfam" id="PF25534"/>
    </source>
</evidence>
<proteinExistence type="predicted"/>
<evidence type="ECO:0000256" key="1">
    <source>
        <dbReference type="SAM" id="MobiDB-lite"/>
    </source>
</evidence>
<dbReference type="AlphaFoldDB" id="A0A9P8IYT1"/>
<dbReference type="PANTHER" id="PTHR36223">
    <property type="entry name" value="BETA-LACTAMASE-TYPE TRANSPEPTIDASE FOLD DOMAIN CONTAINING PROTEIN"/>
    <property type="match status" value="1"/>
</dbReference>
<gene>
    <name evidence="3" type="ORF">KCU76_g18408</name>
</gene>
<protein>
    <recommendedName>
        <fullName evidence="2">DUF7918 domain-containing protein</fullName>
    </recommendedName>
</protein>
<evidence type="ECO:0000313" key="3">
    <source>
        <dbReference type="EMBL" id="KAG9665483.1"/>
    </source>
</evidence>
<dbReference type="PANTHER" id="PTHR36223:SF1">
    <property type="entry name" value="TRANSCRIPTION ELONGATION FACTOR EAF N-TERMINAL DOMAIN-CONTAINING PROTEIN"/>
    <property type="match status" value="1"/>
</dbReference>
<feature type="compositionally biased region" description="Basic and acidic residues" evidence="1">
    <location>
        <begin position="262"/>
        <end position="272"/>
    </location>
</feature>
<comment type="caution">
    <text evidence="3">The sequence shown here is derived from an EMBL/GenBank/DDBJ whole genome shotgun (WGS) entry which is preliminary data.</text>
</comment>
<dbReference type="EMBL" id="JAHFXF010001620">
    <property type="protein sequence ID" value="KAG9665483.1"/>
    <property type="molecule type" value="Genomic_DNA"/>
</dbReference>
<feature type="region of interest" description="Disordered" evidence="1">
    <location>
        <begin position="240"/>
        <end position="272"/>
    </location>
</feature>
<name>A0A9P8IYT1_AURME</name>
<sequence length="272" mass="30443">MAVLNGLPGVEVTVVVDGEDLREYQDPNMEDGEDAITKHIAVVDGANFAMKIKVTEDALFEGNTLAFNVKVDGSEVSEPIIEPTDVEEHSYVQLVEGVDVGPQRIRRLRFSALETVNEQNSAPPEDDDRLKDLGKIEIRVSHRNVIKNVRASYYEPETGNENAAVTEEAIKGQGLTHSYSLDEETYYADDTPFCTTKAVRRAKDPAGIFVFNYRSKAALRDLMIIPRTRTPSLVPVMIKREHEDDDDQNSRVRRSVPFSRPAPKEKTIIALD</sequence>
<feature type="non-terminal residue" evidence="3">
    <location>
        <position position="272"/>
    </location>
</feature>
<accession>A0A9P8IYT1</accession>
<reference evidence="3" key="2">
    <citation type="submission" date="2021-08" db="EMBL/GenBank/DDBJ databases">
        <authorList>
            <person name="Gostincar C."/>
            <person name="Sun X."/>
            <person name="Song Z."/>
            <person name="Gunde-Cimerman N."/>
        </authorList>
    </citation>
    <scope>NUCLEOTIDE SEQUENCE</scope>
    <source>
        <strain evidence="3">EXF-9911</strain>
    </source>
</reference>
<dbReference type="Pfam" id="PF25534">
    <property type="entry name" value="DUF7918"/>
    <property type="match status" value="1"/>
</dbReference>
<dbReference type="OrthoDB" id="3364132at2759"/>
<reference evidence="3" key="1">
    <citation type="journal article" date="2021" name="J Fungi (Basel)">
        <title>Virulence traits and population genomics of the black yeast Aureobasidium melanogenum.</title>
        <authorList>
            <person name="Cernosa A."/>
            <person name="Sun X."/>
            <person name="Gostincar C."/>
            <person name="Fang C."/>
            <person name="Gunde-Cimerman N."/>
            <person name="Song Z."/>
        </authorList>
    </citation>
    <scope>NUCLEOTIDE SEQUENCE</scope>
    <source>
        <strain evidence="3">EXF-9911</strain>
    </source>
</reference>
<dbReference type="Proteomes" id="UP000779574">
    <property type="component" value="Unassembled WGS sequence"/>
</dbReference>
<dbReference type="InterPro" id="IPR057678">
    <property type="entry name" value="DUF7918"/>
</dbReference>
<evidence type="ECO:0000313" key="4">
    <source>
        <dbReference type="Proteomes" id="UP000779574"/>
    </source>
</evidence>
<organism evidence="3 4">
    <name type="scientific">Aureobasidium melanogenum</name>
    <name type="common">Aureobasidium pullulans var. melanogenum</name>
    <dbReference type="NCBI Taxonomy" id="46634"/>
    <lineage>
        <taxon>Eukaryota</taxon>
        <taxon>Fungi</taxon>
        <taxon>Dikarya</taxon>
        <taxon>Ascomycota</taxon>
        <taxon>Pezizomycotina</taxon>
        <taxon>Dothideomycetes</taxon>
        <taxon>Dothideomycetidae</taxon>
        <taxon>Dothideales</taxon>
        <taxon>Saccotheciaceae</taxon>
        <taxon>Aureobasidium</taxon>
    </lineage>
</organism>